<dbReference type="AlphaFoldDB" id="A0A7J6DG84"/>
<dbReference type="Proteomes" id="UP000579812">
    <property type="component" value="Unassembled WGS sequence"/>
</dbReference>
<sequence>MATTVLPSVTPYLQSQTEACGPKQCVKGDPKDTVPVHVYEPLENTTHTVLQVQEPVTPGPKHIPVCVLIGSTKLLVNLRSSDTIWKLQKEVLKQRPDLIGSLNLVYNGKPVEPHQTLSKLQPAAASLLLCTFQIKNIAKIKRMKKKQLRKTEKRDTLPMVQKTPPSVKKGSETKHRLM</sequence>
<accession>A0A7J6DG84</accession>
<evidence type="ECO:0000313" key="2">
    <source>
        <dbReference type="EMBL" id="KAF4118343.1"/>
    </source>
</evidence>
<organism evidence="2 3">
    <name type="scientific">Onychostoma macrolepis</name>
    <dbReference type="NCBI Taxonomy" id="369639"/>
    <lineage>
        <taxon>Eukaryota</taxon>
        <taxon>Metazoa</taxon>
        <taxon>Chordata</taxon>
        <taxon>Craniata</taxon>
        <taxon>Vertebrata</taxon>
        <taxon>Euteleostomi</taxon>
        <taxon>Actinopterygii</taxon>
        <taxon>Neopterygii</taxon>
        <taxon>Teleostei</taxon>
        <taxon>Ostariophysi</taxon>
        <taxon>Cypriniformes</taxon>
        <taxon>Cyprinidae</taxon>
        <taxon>Acrossocheilinae</taxon>
        <taxon>Onychostoma</taxon>
    </lineage>
</organism>
<name>A0A7J6DG84_9TELE</name>
<dbReference type="EMBL" id="JAAMOB010000001">
    <property type="protein sequence ID" value="KAF4118343.1"/>
    <property type="molecule type" value="Genomic_DNA"/>
</dbReference>
<feature type="region of interest" description="Disordered" evidence="1">
    <location>
        <begin position="144"/>
        <end position="178"/>
    </location>
</feature>
<evidence type="ECO:0008006" key="4">
    <source>
        <dbReference type="Google" id="ProtNLM"/>
    </source>
</evidence>
<dbReference type="SUPFAM" id="SSF54236">
    <property type="entry name" value="Ubiquitin-like"/>
    <property type="match status" value="1"/>
</dbReference>
<dbReference type="InterPro" id="IPR029071">
    <property type="entry name" value="Ubiquitin-like_domsf"/>
</dbReference>
<evidence type="ECO:0000256" key="1">
    <source>
        <dbReference type="SAM" id="MobiDB-lite"/>
    </source>
</evidence>
<gene>
    <name evidence="2" type="ORF">G5714_000394</name>
</gene>
<keyword evidence="3" id="KW-1185">Reference proteome</keyword>
<evidence type="ECO:0000313" key="3">
    <source>
        <dbReference type="Proteomes" id="UP000579812"/>
    </source>
</evidence>
<feature type="compositionally biased region" description="Basic and acidic residues" evidence="1">
    <location>
        <begin position="169"/>
        <end position="178"/>
    </location>
</feature>
<comment type="caution">
    <text evidence="2">The sequence shown here is derived from an EMBL/GenBank/DDBJ whole genome shotgun (WGS) entry which is preliminary data.</text>
</comment>
<protein>
    <recommendedName>
        <fullName evidence="4">Ubiquitin-like domain-containing protein</fullName>
    </recommendedName>
</protein>
<proteinExistence type="predicted"/>
<reference evidence="2 3" key="1">
    <citation type="submission" date="2020-04" db="EMBL/GenBank/DDBJ databases">
        <title>Chromosome-level genome assembly of a cyprinid fish Onychostoma macrolepis by integration of Nanopore Sequencing, Bionano and Hi-C technology.</title>
        <authorList>
            <person name="Wang D."/>
        </authorList>
    </citation>
    <scope>NUCLEOTIDE SEQUENCE [LARGE SCALE GENOMIC DNA]</scope>
    <source>
        <strain evidence="2">SWU-2019</strain>
        <tissue evidence="2">Muscle</tissue>
    </source>
</reference>